<feature type="domain" description="Glycosyl transferase family 1" evidence="2">
    <location>
        <begin position="217"/>
        <end position="370"/>
    </location>
</feature>
<evidence type="ECO:0000313" key="7">
    <source>
        <dbReference type="Proteomes" id="UP000182276"/>
    </source>
</evidence>
<dbReference type="GeneID" id="77260584"/>
<dbReference type="KEGG" id="pbm:CL52_11795"/>
<dbReference type="EMBL" id="FNHO01000005">
    <property type="protein sequence ID" value="SDM50436.1"/>
    <property type="molecule type" value="Genomic_DNA"/>
</dbReference>
<dbReference type="Pfam" id="PF00534">
    <property type="entry name" value="Glycos_transf_1"/>
    <property type="match status" value="1"/>
</dbReference>
<sequence>MKILILNTLYAPHIGGGAEIVVRQLAEGLQRRGCGVCVLATAPTPGLHAGTEGDVRVYRAGLENLYWHYTQKRPNRLARLRWHYLDRYNSRMRQHLRQVLELERPDIVLSNNLTGWSVSAWDEISAAGLPIVQVLHDHYLLCPKDTMFANGHSCARQCLTCRALRLGHMQASAQVAAVIAVSQALLERVCAHGYFESAQRHVVHNRARPPAVVASEPRADGPLRFGYIGTLSPNKGVGWLLQQFNELGIDARLVIAGRGKLDYEAELKTLADPAKVSFVGYRDSASFLQGIDVLVVPSLWEEPFGLVAVEACASGVPVIATRRGGLPEIVVDQLNGLLCDPDEPNSLAIAMLWLYLDADLRARLASQARESVLPLLDTERMLDEYQDILLRTLQGTSARHESEPSTEPQPSPAEPAGVRQVEPVHLDRCVVAAD</sequence>
<dbReference type="PANTHER" id="PTHR12526">
    <property type="entry name" value="GLYCOSYLTRANSFERASE"/>
    <property type="match status" value="1"/>
</dbReference>
<proteinExistence type="predicted"/>
<reference evidence="4 6" key="3">
    <citation type="journal article" name="Genome Announc.">
        <title>Complete Genome Sequence of Pseudomonas balearica DSM 6083T.</title>
        <authorList>
            <person name="Bennasar-Figueras A."/>
            <person name="Salva-Serra F."/>
            <person name="Jaen-Luchoro D."/>
            <person name="Segui C."/>
            <person name="Aliaga F."/>
            <person name="Busquets A."/>
            <person name="Gomila M."/>
            <person name="Moore E.R."/>
            <person name="Lalucat J."/>
        </authorList>
    </citation>
    <scope>NUCLEOTIDE SEQUENCE [LARGE SCALE GENOMIC DNA]</scope>
    <source>
        <strain evidence="6">DSM 6083</strain>
        <strain evidence="4">DSM6083</strain>
    </source>
</reference>
<protein>
    <submittedName>
        <fullName evidence="4">Glycosyl transferase family 1</fullName>
    </submittedName>
    <submittedName>
        <fullName evidence="5">Glycosyltransferase involved in cell wall bisynthesis</fullName>
    </submittedName>
</protein>
<dbReference type="Proteomes" id="UP000031271">
    <property type="component" value="Chromosome"/>
</dbReference>
<accession>A0A8D4C3D4</accession>
<dbReference type="InterPro" id="IPR001296">
    <property type="entry name" value="Glyco_trans_1"/>
</dbReference>
<evidence type="ECO:0000259" key="2">
    <source>
        <dbReference type="Pfam" id="PF00534"/>
    </source>
</evidence>
<dbReference type="GO" id="GO:1901135">
    <property type="term" value="P:carbohydrate derivative metabolic process"/>
    <property type="evidence" value="ECO:0007669"/>
    <property type="project" value="UniProtKB-ARBA"/>
</dbReference>
<reference evidence="6" key="1">
    <citation type="submission" date="2014-03" db="EMBL/GenBank/DDBJ databases">
        <title>Complete genome of Pseudomonas balearica DSM 6083T, a sewage water isolate from an enrichment with 2-methylnaphthalene.</title>
        <authorList>
            <person name="Salva-Serra F."/>
            <person name="Jaen-Luchoro D."/>
            <person name="Busquets A."/>
            <person name="Pena A."/>
            <person name="Gomila M."/>
            <person name="Bosch R."/>
            <person name="Nogales B."/>
            <person name="Garcia-Valdes E."/>
            <person name="Lalucat J."/>
            <person name="Bennasar A."/>
        </authorList>
    </citation>
    <scope>NUCLEOTIDE SEQUENCE [LARGE SCALE GENOMIC DNA]</scope>
    <source>
        <strain evidence="6">DSM 6083</strain>
    </source>
</reference>
<name>A0A8D4C3D4_9GAMM</name>
<gene>
    <name evidence="4" type="ORF">CL52_11795</name>
    <name evidence="5" type="ORF">SAMN05660875_105271</name>
</gene>
<dbReference type="CDD" id="cd03823">
    <property type="entry name" value="GT4_ExpE7-like"/>
    <property type="match status" value="1"/>
</dbReference>
<reference evidence="5 7" key="2">
    <citation type="submission" date="2016-10" db="EMBL/GenBank/DDBJ databases">
        <authorList>
            <person name="Varghese N."/>
            <person name="Submissions S."/>
        </authorList>
    </citation>
    <scope>NUCLEOTIDE SEQUENCE [LARGE SCALE GENOMIC DNA]</scope>
    <source>
        <strain evidence="5 7">DSM 6083</strain>
    </source>
</reference>
<dbReference type="InterPro" id="IPR028098">
    <property type="entry name" value="Glyco_trans_4-like_N"/>
</dbReference>
<evidence type="ECO:0000256" key="1">
    <source>
        <dbReference type="SAM" id="MobiDB-lite"/>
    </source>
</evidence>
<feature type="region of interest" description="Disordered" evidence="1">
    <location>
        <begin position="396"/>
        <end position="423"/>
    </location>
</feature>
<dbReference type="RefSeq" id="WP_043220749.1">
    <property type="nucleotide sequence ID" value="NZ_CP007511.1"/>
</dbReference>
<evidence type="ECO:0000313" key="6">
    <source>
        <dbReference type="Proteomes" id="UP000031271"/>
    </source>
</evidence>
<keyword evidence="7" id="KW-1185">Reference proteome</keyword>
<dbReference type="Pfam" id="PF13579">
    <property type="entry name" value="Glyco_trans_4_4"/>
    <property type="match status" value="1"/>
</dbReference>
<dbReference type="Proteomes" id="UP000182276">
    <property type="component" value="Unassembled WGS sequence"/>
</dbReference>
<organism evidence="4 6">
    <name type="scientific">Stutzerimonas balearica DSM 6083</name>
    <dbReference type="NCBI Taxonomy" id="1123016"/>
    <lineage>
        <taxon>Bacteria</taxon>
        <taxon>Pseudomonadati</taxon>
        <taxon>Pseudomonadota</taxon>
        <taxon>Gammaproteobacteria</taxon>
        <taxon>Pseudomonadales</taxon>
        <taxon>Pseudomonadaceae</taxon>
        <taxon>Stutzerimonas</taxon>
    </lineage>
</organism>
<dbReference type="Gene3D" id="3.40.50.2000">
    <property type="entry name" value="Glycogen Phosphorylase B"/>
    <property type="match status" value="2"/>
</dbReference>
<feature type="domain" description="Glycosyltransferase subfamily 4-like N-terminal" evidence="3">
    <location>
        <begin position="16"/>
        <end position="205"/>
    </location>
</feature>
<dbReference type="EMBL" id="CP007511">
    <property type="protein sequence ID" value="AJE15680.1"/>
    <property type="molecule type" value="Genomic_DNA"/>
</dbReference>
<dbReference type="GO" id="GO:0016757">
    <property type="term" value="F:glycosyltransferase activity"/>
    <property type="evidence" value="ECO:0007669"/>
    <property type="project" value="InterPro"/>
</dbReference>
<dbReference type="SUPFAM" id="SSF53756">
    <property type="entry name" value="UDP-Glycosyltransferase/glycogen phosphorylase"/>
    <property type="match status" value="1"/>
</dbReference>
<keyword evidence="4" id="KW-0808">Transferase</keyword>
<evidence type="ECO:0000313" key="4">
    <source>
        <dbReference type="EMBL" id="AJE15680.1"/>
    </source>
</evidence>
<evidence type="ECO:0000259" key="3">
    <source>
        <dbReference type="Pfam" id="PF13579"/>
    </source>
</evidence>
<evidence type="ECO:0000313" key="5">
    <source>
        <dbReference type="EMBL" id="SDM50436.1"/>
    </source>
</evidence>
<dbReference type="AlphaFoldDB" id="A0A8D4C3D4"/>